<dbReference type="InterPro" id="IPR005586">
    <property type="entry name" value="ABC_trans_aux"/>
</dbReference>
<comment type="caution">
    <text evidence="2">The sequence shown here is derived from an EMBL/GenBank/DDBJ whole genome shotgun (WGS) entry which is preliminary data.</text>
</comment>
<dbReference type="Gene3D" id="3.40.50.10610">
    <property type="entry name" value="ABC-type transport auxiliary lipoprotein component"/>
    <property type="match status" value="1"/>
</dbReference>
<keyword evidence="3" id="KW-1185">Reference proteome</keyword>
<proteinExistence type="predicted"/>
<dbReference type="PROSITE" id="PS51257">
    <property type="entry name" value="PROKAR_LIPOPROTEIN"/>
    <property type="match status" value="1"/>
</dbReference>
<dbReference type="STRING" id="1348657.M622_06770"/>
<dbReference type="Proteomes" id="UP000015455">
    <property type="component" value="Unassembled WGS sequence"/>
</dbReference>
<protein>
    <recommendedName>
        <fullName evidence="1">ABC-type transport auxiliary lipoprotein component domain-containing protein</fullName>
    </recommendedName>
</protein>
<reference evidence="2 3" key="1">
    <citation type="submission" date="2013-06" db="EMBL/GenBank/DDBJ databases">
        <title>Draft genome sequence of Thauera terpenica.</title>
        <authorList>
            <person name="Liu B."/>
            <person name="Frostegard A.H."/>
            <person name="Shapleigh J.P."/>
        </authorList>
    </citation>
    <scope>NUCLEOTIDE SEQUENCE [LARGE SCALE GENOMIC DNA]</scope>
    <source>
        <strain evidence="2 3">58Eu</strain>
    </source>
</reference>
<dbReference type="PATRIC" id="fig|1348657.5.peg.3340"/>
<sequence length="224" mass="24271">MKSQQPDTCRLLHGATRSATRLVTLGALLLLSACTVLPRAEPVDTYLLPPASLSRAPGQTTLPLSLRVSRPLGGVQLTGQRIVVLPEGNRVSVYKGANWSDPAPVLVRDRILEAFRVDARIAALSSDEQRLHADFELVSELQAFQSEYRDAAPEVVVRLDARLIQRKDRRILASRVFESRVRPTGAELTQVVAGFGQASTAVASEMVGWAVEVLAPCTAATCPH</sequence>
<evidence type="ECO:0000313" key="2">
    <source>
        <dbReference type="EMBL" id="EPZ14275.1"/>
    </source>
</evidence>
<name>S9ZAH4_9RHOO</name>
<feature type="domain" description="ABC-type transport auxiliary lipoprotein component" evidence="1">
    <location>
        <begin position="46"/>
        <end position="206"/>
    </location>
</feature>
<dbReference type="EMBL" id="ATJV01000092">
    <property type="protein sequence ID" value="EPZ14275.1"/>
    <property type="molecule type" value="Genomic_DNA"/>
</dbReference>
<evidence type="ECO:0000313" key="3">
    <source>
        <dbReference type="Proteomes" id="UP000015455"/>
    </source>
</evidence>
<dbReference type="RefSeq" id="WP_021250732.1">
    <property type="nucleotide sequence ID" value="NZ_ATJV01000092.1"/>
</dbReference>
<dbReference type="Pfam" id="PF03886">
    <property type="entry name" value="ABC_trans_aux"/>
    <property type="match status" value="1"/>
</dbReference>
<dbReference type="AlphaFoldDB" id="S9ZAH4"/>
<dbReference type="eggNOG" id="COG3218">
    <property type="taxonomic scope" value="Bacteria"/>
</dbReference>
<dbReference type="SUPFAM" id="SSF159594">
    <property type="entry name" value="XCC0632-like"/>
    <property type="match status" value="1"/>
</dbReference>
<gene>
    <name evidence="2" type="ORF">M622_06770</name>
</gene>
<organism evidence="2 3">
    <name type="scientific">Thauera terpenica 58Eu</name>
    <dbReference type="NCBI Taxonomy" id="1348657"/>
    <lineage>
        <taxon>Bacteria</taxon>
        <taxon>Pseudomonadati</taxon>
        <taxon>Pseudomonadota</taxon>
        <taxon>Betaproteobacteria</taxon>
        <taxon>Rhodocyclales</taxon>
        <taxon>Zoogloeaceae</taxon>
        <taxon>Thauera</taxon>
    </lineage>
</organism>
<accession>S9ZAH4</accession>
<dbReference type="OrthoDB" id="5795476at2"/>
<evidence type="ECO:0000259" key="1">
    <source>
        <dbReference type="Pfam" id="PF03886"/>
    </source>
</evidence>